<reference evidence="2 3" key="1">
    <citation type="submission" date="2017-02" db="EMBL/GenBank/DDBJ databases">
        <authorList>
            <person name="Peterson S.W."/>
        </authorList>
    </citation>
    <scope>NUCLEOTIDE SEQUENCE [LARGE SCALE GENOMIC DNA]</scope>
    <source>
        <strain evidence="2 3">DSM 16080</strain>
    </source>
</reference>
<proteinExistence type="predicted"/>
<dbReference type="GO" id="GO:0005829">
    <property type="term" value="C:cytosol"/>
    <property type="evidence" value="ECO:0007669"/>
    <property type="project" value="TreeGrafter"/>
</dbReference>
<evidence type="ECO:0000259" key="1">
    <source>
        <dbReference type="PROSITE" id="PS50851"/>
    </source>
</evidence>
<dbReference type="PROSITE" id="PS50851">
    <property type="entry name" value="CHEW"/>
    <property type="match status" value="1"/>
</dbReference>
<dbReference type="SMART" id="SM00260">
    <property type="entry name" value="CheW"/>
    <property type="match status" value="1"/>
</dbReference>
<feature type="domain" description="CheW-like" evidence="1">
    <location>
        <begin position="55"/>
        <end position="194"/>
    </location>
</feature>
<accession>A0A1T4XXA7</accession>
<dbReference type="InterPro" id="IPR039315">
    <property type="entry name" value="CheW"/>
</dbReference>
<dbReference type="STRING" id="1121449.SAMN02745704_02558"/>
<dbReference type="AlphaFoldDB" id="A0A1T4XXA7"/>
<dbReference type="Pfam" id="PF01584">
    <property type="entry name" value="CheW"/>
    <property type="match status" value="1"/>
</dbReference>
<dbReference type="Proteomes" id="UP000190027">
    <property type="component" value="Unassembled WGS sequence"/>
</dbReference>
<dbReference type="PANTHER" id="PTHR22617">
    <property type="entry name" value="CHEMOTAXIS SENSOR HISTIDINE KINASE-RELATED"/>
    <property type="match status" value="1"/>
</dbReference>
<dbReference type="SUPFAM" id="SSF50341">
    <property type="entry name" value="CheW-like"/>
    <property type="match status" value="1"/>
</dbReference>
<dbReference type="Gene3D" id="2.40.50.180">
    <property type="entry name" value="CheA-289, Domain 4"/>
    <property type="match status" value="1"/>
</dbReference>
<evidence type="ECO:0000313" key="2">
    <source>
        <dbReference type="EMBL" id="SKA94166.1"/>
    </source>
</evidence>
<sequence>MQTEYGNEPCNASASTPAGLEVFAARCGLCAEDWRSDSACVPRRDQCEIMRDLPELGVITFRLSGHLMALPLEAVQEVVRNESLTRLPAAPAYVAGILPKRERVVPVVRLRELLSLNCSRDRERFIVICQYEGLQMGIMMDSIVAMRQVAGRDLDFNIADRLGGLARYVSALVRCGGELISLLSIHGLMGGMIEKEGLAHA</sequence>
<keyword evidence="3" id="KW-1185">Reference proteome</keyword>
<name>A0A1T4XXA7_9BACT</name>
<dbReference type="Gene3D" id="2.30.30.40">
    <property type="entry name" value="SH3 Domains"/>
    <property type="match status" value="1"/>
</dbReference>
<dbReference type="GO" id="GO:0007165">
    <property type="term" value="P:signal transduction"/>
    <property type="evidence" value="ECO:0007669"/>
    <property type="project" value="InterPro"/>
</dbReference>
<organism evidence="2 3">
    <name type="scientific">Paucidesulfovibrio gracilis DSM 16080</name>
    <dbReference type="NCBI Taxonomy" id="1121449"/>
    <lineage>
        <taxon>Bacteria</taxon>
        <taxon>Pseudomonadati</taxon>
        <taxon>Thermodesulfobacteriota</taxon>
        <taxon>Desulfovibrionia</taxon>
        <taxon>Desulfovibrionales</taxon>
        <taxon>Desulfovibrionaceae</taxon>
        <taxon>Paucidesulfovibrio</taxon>
    </lineage>
</organism>
<dbReference type="EMBL" id="FUYC01000019">
    <property type="protein sequence ID" value="SKA94166.1"/>
    <property type="molecule type" value="Genomic_DNA"/>
</dbReference>
<evidence type="ECO:0000313" key="3">
    <source>
        <dbReference type="Proteomes" id="UP000190027"/>
    </source>
</evidence>
<dbReference type="OrthoDB" id="9790406at2"/>
<gene>
    <name evidence="2" type="ORF">SAMN02745704_02558</name>
</gene>
<dbReference type="RefSeq" id="WP_078718095.1">
    <property type="nucleotide sequence ID" value="NZ_FUYC01000019.1"/>
</dbReference>
<dbReference type="GO" id="GO:0006935">
    <property type="term" value="P:chemotaxis"/>
    <property type="evidence" value="ECO:0007669"/>
    <property type="project" value="InterPro"/>
</dbReference>
<dbReference type="InterPro" id="IPR036061">
    <property type="entry name" value="CheW-like_dom_sf"/>
</dbReference>
<dbReference type="InterPro" id="IPR002545">
    <property type="entry name" value="CheW-lke_dom"/>
</dbReference>
<protein>
    <submittedName>
        <fullName evidence="2">Purine-binding chemotaxis protein CheW</fullName>
    </submittedName>
</protein>
<dbReference type="PANTHER" id="PTHR22617:SF23">
    <property type="entry name" value="CHEMOTAXIS PROTEIN CHEW"/>
    <property type="match status" value="1"/>
</dbReference>